<reference evidence="3" key="1">
    <citation type="journal article" date="2019" name="Int. J. Syst. Evol. Microbiol.">
        <title>The Global Catalogue of Microorganisms (GCM) 10K type strain sequencing project: providing services to taxonomists for standard genome sequencing and annotation.</title>
        <authorList>
            <consortium name="The Broad Institute Genomics Platform"/>
            <consortium name="The Broad Institute Genome Sequencing Center for Infectious Disease"/>
            <person name="Wu L."/>
            <person name="Ma J."/>
        </authorList>
    </citation>
    <scope>NUCLEOTIDE SEQUENCE [LARGE SCALE GENOMIC DNA]</scope>
    <source>
        <strain evidence="3">JCM 18423</strain>
    </source>
</reference>
<evidence type="ECO:0008006" key="4">
    <source>
        <dbReference type="Google" id="ProtNLM"/>
    </source>
</evidence>
<sequence>MSQNVAIWVLIVLSLVSANIPFFVERPLLFLPWQQKGEQNRSVLARWLVFIVYTGVLLAVGWLMHRTLSQTLFVSPMHLLLLSVACVLVAALLLAVPAWTQRKQPISKSFFARLLEVSVLYGLIGVLGIGFESSLGNVFPQGWEFYAITYSLFLVLAYPGFVIRYLLKRRRVLLTSSPA</sequence>
<feature type="transmembrane region" description="Helical" evidence="1">
    <location>
        <begin position="77"/>
        <end position="98"/>
    </location>
</feature>
<accession>A0ABP9LY19</accession>
<comment type="caution">
    <text evidence="2">The sequence shown here is derived from an EMBL/GenBank/DDBJ whole genome shotgun (WGS) entry which is preliminary data.</text>
</comment>
<dbReference type="InterPro" id="IPR016768">
    <property type="entry name" value="UCP019883"/>
</dbReference>
<protein>
    <recommendedName>
        <fullName evidence="4">DUF2818 family protein</fullName>
    </recommendedName>
</protein>
<evidence type="ECO:0000313" key="3">
    <source>
        <dbReference type="Proteomes" id="UP001500227"/>
    </source>
</evidence>
<keyword evidence="3" id="KW-1185">Reference proteome</keyword>
<dbReference type="EMBL" id="BAABKD010000007">
    <property type="protein sequence ID" value="GAA5087797.1"/>
    <property type="molecule type" value="Genomic_DNA"/>
</dbReference>
<keyword evidence="1" id="KW-1133">Transmembrane helix</keyword>
<dbReference type="Pfam" id="PF10993">
    <property type="entry name" value="DUF2818"/>
    <property type="match status" value="2"/>
</dbReference>
<evidence type="ECO:0000313" key="2">
    <source>
        <dbReference type="EMBL" id="GAA5087797.1"/>
    </source>
</evidence>
<name>A0ABP9LY19_9BURK</name>
<feature type="transmembrane region" description="Helical" evidence="1">
    <location>
        <begin position="44"/>
        <end position="65"/>
    </location>
</feature>
<evidence type="ECO:0000256" key="1">
    <source>
        <dbReference type="SAM" id="Phobius"/>
    </source>
</evidence>
<feature type="transmembrane region" description="Helical" evidence="1">
    <location>
        <begin position="6"/>
        <end position="24"/>
    </location>
</feature>
<feature type="transmembrane region" description="Helical" evidence="1">
    <location>
        <begin position="110"/>
        <end position="131"/>
    </location>
</feature>
<keyword evidence="1" id="KW-0472">Membrane</keyword>
<dbReference type="Proteomes" id="UP001500227">
    <property type="component" value="Unassembled WGS sequence"/>
</dbReference>
<dbReference type="RefSeq" id="WP_345369888.1">
    <property type="nucleotide sequence ID" value="NZ_BAABKD010000007.1"/>
</dbReference>
<gene>
    <name evidence="2" type="ORF">GCM10023337_08700</name>
</gene>
<proteinExistence type="predicted"/>
<keyword evidence="1" id="KW-0812">Transmembrane</keyword>
<feature type="transmembrane region" description="Helical" evidence="1">
    <location>
        <begin position="143"/>
        <end position="167"/>
    </location>
</feature>
<organism evidence="2 3">
    <name type="scientific">Paenalcaligenes hermetiae</name>
    <dbReference type="NCBI Taxonomy" id="1157987"/>
    <lineage>
        <taxon>Bacteria</taxon>
        <taxon>Pseudomonadati</taxon>
        <taxon>Pseudomonadota</taxon>
        <taxon>Betaproteobacteria</taxon>
        <taxon>Burkholderiales</taxon>
        <taxon>Alcaligenaceae</taxon>
        <taxon>Paenalcaligenes</taxon>
    </lineage>
</organism>